<dbReference type="Proteomes" id="UP001233172">
    <property type="component" value="Unassembled WGS sequence"/>
</dbReference>
<feature type="compositionally biased region" description="Basic and acidic residues" evidence="7">
    <location>
        <begin position="670"/>
        <end position="684"/>
    </location>
</feature>
<dbReference type="InterPro" id="IPR056609">
    <property type="entry name" value="Elapor1-like_3rd"/>
</dbReference>
<evidence type="ECO:0000256" key="9">
    <source>
        <dbReference type="SAM" id="SignalP"/>
    </source>
</evidence>
<comment type="subcellular location">
    <subcellularLocation>
        <location evidence="1">Cell membrane</location>
        <topology evidence="1">Single-pass type I membrane protein</topology>
    </subcellularLocation>
</comment>
<dbReference type="SMART" id="SM01411">
    <property type="entry name" value="Ephrin_rec_like"/>
    <property type="match status" value="3"/>
</dbReference>
<evidence type="ECO:0000256" key="6">
    <source>
        <dbReference type="ARBA" id="ARBA00023180"/>
    </source>
</evidence>
<dbReference type="PROSITE" id="PS51914">
    <property type="entry name" value="MRH"/>
    <property type="match status" value="1"/>
</dbReference>
<evidence type="ECO:0000256" key="2">
    <source>
        <dbReference type="ARBA" id="ARBA00007627"/>
    </source>
</evidence>
<evidence type="ECO:0000313" key="12">
    <source>
        <dbReference type="Proteomes" id="UP001233172"/>
    </source>
</evidence>
<feature type="region of interest" description="Disordered" evidence="7">
    <location>
        <begin position="155"/>
        <end position="698"/>
    </location>
</feature>
<dbReference type="InterPro" id="IPR009011">
    <property type="entry name" value="Man6P_isomerase_rcpt-bd_dom_sf"/>
</dbReference>
<keyword evidence="12" id="KW-1185">Reference proteome</keyword>
<reference evidence="11" key="2">
    <citation type="submission" date="2023-04" db="EMBL/GenBank/DDBJ databases">
        <authorList>
            <person name="Bu L."/>
            <person name="Lu L."/>
            <person name="Laidemitt M.R."/>
            <person name="Zhang S.M."/>
            <person name="Mutuku M."/>
            <person name="Mkoji G."/>
            <person name="Steinauer M."/>
            <person name="Loker E.S."/>
        </authorList>
    </citation>
    <scope>NUCLEOTIDE SEQUENCE</scope>
    <source>
        <strain evidence="11">KasaAsao</strain>
        <tissue evidence="11">Whole Snail</tissue>
    </source>
</reference>
<evidence type="ECO:0000256" key="7">
    <source>
        <dbReference type="SAM" id="MobiDB-lite"/>
    </source>
</evidence>
<feature type="compositionally biased region" description="Gly residues" evidence="7">
    <location>
        <begin position="542"/>
        <end position="552"/>
    </location>
</feature>
<evidence type="ECO:0000313" key="11">
    <source>
        <dbReference type="EMBL" id="KAK0045730.1"/>
    </source>
</evidence>
<comment type="caution">
    <text evidence="11">The sequence shown here is derived from an EMBL/GenBank/DDBJ whole genome shotgun (WGS) entry which is preliminary data.</text>
</comment>
<dbReference type="SUPFAM" id="SSF57184">
    <property type="entry name" value="Growth factor receptor domain"/>
    <property type="match status" value="2"/>
</dbReference>
<evidence type="ECO:0000259" key="10">
    <source>
        <dbReference type="PROSITE" id="PS51914"/>
    </source>
</evidence>
<dbReference type="Pfam" id="PF23032">
    <property type="entry name" value="GBD_ELAPOR1-like_3rd"/>
    <property type="match status" value="1"/>
</dbReference>
<name>A0AAD8B0C6_BIOPF</name>
<dbReference type="Pfam" id="PF23091">
    <property type="entry name" value="TNFR_ELAPOR1_6th"/>
    <property type="match status" value="1"/>
</dbReference>
<keyword evidence="5" id="KW-1015">Disulfide bond</keyword>
<dbReference type="Gene3D" id="2.10.50.10">
    <property type="entry name" value="Tumor Necrosis Factor Receptor, subunit A, domain 2"/>
    <property type="match status" value="1"/>
</dbReference>
<evidence type="ECO:0000256" key="3">
    <source>
        <dbReference type="ARBA" id="ARBA00022475"/>
    </source>
</evidence>
<dbReference type="InterPro" id="IPR056608">
    <property type="entry name" value="Elapor1/2_GBD"/>
</dbReference>
<keyword evidence="4 9" id="KW-0732">Signal</keyword>
<feature type="domain" description="MRH" evidence="10">
    <location>
        <begin position="1194"/>
        <end position="1401"/>
    </location>
</feature>
<dbReference type="Gene3D" id="2.70.130.10">
    <property type="entry name" value="Mannose-6-phosphate receptor binding domain"/>
    <property type="match status" value="1"/>
</dbReference>
<comment type="similarity">
    <text evidence="2">Belongs to the ELAPOR family.</text>
</comment>
<gene>
    <name evidence="11" type="ORF">Bpfe_024853</name>
</gene>
<evidence type="ECO:0000256" key="8">
    <source>
        <dbReference type="SAM" id="Phobius"/>
    </source>
</evidence>
<evidence type="ECO:0000256" key="1">
    <source>
        <dbReference type="ARBA" id="ARBA00004251"/>
    </source>
</evidence>
<dbReference type="GO" id="GO:0005886">
    <property type="term" value="C:plasma membrane"/>
    <property type="evidence" value="ECO:0007669"/>
    <property type="project" value="UniProtKB-SubCell"/>
</dbReference>
<dbReference type="InterPro" id="IPR044865">
    <property type="entry name" value="MRH_dom"/>
</dbReference>
<feature type="compositionally biased region" description="Gly residues" evidence="7">
    <location>
        <begin position="659"/>
        <end position="669"/>
    </location>
</feature>
<feature type="compositionally biased region" description="Basic and acidic residues" evidence="7">
    <location>
        <begin position="553"/>
        <end position="657"/>
    </location>
</feature>
<dbReference type="EMBL" id="JASAOG010000176">
    <property type="protein sequence ID" value="KAK0045730.1"/>
    <property type="molecule type" value="Genomic_DNA"/>
</dbReference>
<dbReference type="InterPro" id="IPR056607">
    <property type="entry name" value="Elapor1/2_MRH"/>
</dbReference>
<reference evidence="11" key="1">
    <citation type="journal article" date="2023" name="PLoS Negl. Trop. Dis.">
        <title>A genome sequence for Biomphalaria pfeifferi, the major vector snail for the human-infecting parasite Schistosoma mansoni.</title>
        <authorList>
            <person name="Bu L."/>
            <person name="Lu L."/>
            <person name="Laidemitt M.R."/>
            <person name="Zhang S.M."/>
            <person name="Mutuku M."/>
            <person name="Mkoji G."/>
            <person name="Steinauer M."/>
            <person name="Loker E.S."/>
        </authorList>
    </citation>
    <scope>NUCLEOTIDE SEQUENCE</scope>
    <source>
        <strain evidence="11">KasaAsao</strain>
    </source>
</reference>
<keyword evidence="3" id="KW-1003">Cell membrane</keyword>
<keyword evidence="8" id="KW-0812">Transmembrane</keyword>
<proteinExistence type="inferred from homology"/>
<feature type="chain" id="PRO_5042288041" evidence="9">
    <location>
        <begin position="25"/>
        <end position="1553"/>
    </location>
</feature>
<dbReference type="InterPro" id="IPR009030">
    <property type="entry name" value="Growth_fac_rcpt_cys_sf"/>
</dbReference>
<evidence type="ECO:0000256" key="4">
    <source>
        <dbReference type="ARBA" id="ARBA00022729"/>
    </source>
</evidence>
<keyword evidence="8" id="KW-0472">Membrane</keyword>
<dbReference type="PANTHER" id="PTHR22727:SF15">
    <property type="entry name" value="MRH DOMAIN-CONTAINING PROTEIN"/>
    <property type="match status" value="1"/>
</dbReference>
<dbReference type="SUPFAM" id="SSF50911">
    <property type="entry name" value="Mannose 6-phosphate receptor domain"/>
    <property type="match status" value="1"/>
</dbReference>
<organism evidence="11 12">
    <name type="scientific">Biomphalaria pfeifferi</name>
    <name type="common">Bloodfluke planorb</name>
    <name type="synonym">Freshwater snail</name>
    <dbReference type="NCBI Taxonomy" id="112525"/>
    <lineage>
        <taxon>Eukaryota</taxon>
        <taxon>Metazoa</taxon>
        <taxon>Spiralia</taxon>
        <taxon>Lophotrochozoa</taxon>
        <taxon>Mollusca</taxon>
        <taxon>Gastropoda</taxon>
        <taxon>Heterobranchia</taxon>
        <taxon>Euthyneura</taxon>
        <taxon>Panpulmonata</taxon>
        <taxon>Hygrophila</taxon>
        <taxon>Lymnaeoidea</taxon>
        <taxon>Planorbidae</taxon>
        <taxon>Biomphalaria</taxon>
    </lineage>
</organism>
<feature type="compositionally biased region" description="Basic and acidic residues" evidence="7">
    <location>
        <begin position="167"/>
        <end position="477"/>
    </location>
</feature>
<dbReference type="InterPro" id="IPR056610">
    <property type="entry name" value="Elapor1/2_TNFR-like"/>
</dbReference>
<feature type="transmembrane region" description="Helical" evidence="8">
    <location>
        <begin position="1446"/>
        <end position="1473"/>
    </location>
</feature>
<dbReference type="PANTHER" id="PTHR22727">
    <property type="entry name" value="PROTEIN CBG13728"/>
    <property type="match status" value="1"/>
</dbReference>
<feature type="signal peptide" evidence="9">
    <location>
        <begin position="1"/>
        <end position="24"/>
    </location>
</feature>
<dbReference type="Pfam" id="PF23031">
    <property type="entry name" value="GBD_ELAPOR1"/>
    <property type="match status" value="1"/>
</dbReference>
<evidence type="ECO:0000256" key="5">
    <source>
        <dbReference type="ARBA" id="ARBA00023157"/>
    </source>
</evidence>
<feature type="compositionally biased region" description="Basic and acidic residues" evidence="7">
    <location>
        <begin position="491"/>
        <end position="540"/>
    </location>
</feature>
<protein>
    <submittedName>
        <fullName evidence="11">UPF0577 protein</fullName>
    </submittedName>
</protein>
<keyword evidence="6" id="KW-0325">Glycoprotein</keyword>
<sequence length="1553" mass="160885">MLLCEYSYLLPWLASSLLFISSSADLPQCRLDEFHYVYTECDSQGGRWRVPVPKNPGACTPANYPGLTTRGKECDFACNAGEYLDIQGDQQCHPCPAGTYSLGGGIRYNEWDILPTGFAVKVEQLAQDGLSGWRRKQRSNCSSCHLRCLPSLMHDPDSSCTNGGDGPGRDDGGDGPGRDDGGGGPGRDDGGDGPGRDDGGDGPGRDDGGGGPGRDDGGGGPGRDDGGGGPGRDDGGGGPGRDDGGDGPGRDDGGPGRDDGGGGPGRDDGGDGPGRDDGGDGPGRDDGGDDPGRDDGGDGPGRDDDGGGPGRDDGGDGPGRDDGGDGPGRDDGGDGPGRDDGGGGGPGRDDGGGGPGRDDGGDGPGRDDGGGGPGRDDGGDGPGRDDGGGGPGRDDGGDGPGRDDGGGGPGRDDGGGGPGRDDGGDGPGRDDGGGGPGRDDGGDDPGRDDGGDGPGRDDGGGGPGRDDGGGGPGRDDGGDGPGGDDDGGGPGRDDGGDGPGRDDGGDGPGRDDGDGGPGRDDGGGGPGRDDGGDGPGRDDDGGGPGRNDGGDGPGRDDGGDGPGRDDGGDGPGRDDGGGGPGRDDGGGGPGRDDGGDGPGRDDDGGGPGRDDGGDGPGRDDGGDGPGRDDGGGGPGRDDGGVGPGRDDGGDGPGRDDDGGGPGRNDGGDGPGRDDGGDGPGRDDGGDGPEWTPRGNYIMSIPSHCPSDLLFSAKLVRPGKVTFEYQYTDTDSLFHFTVQNDQCQASDSEDNDKWPEITSEGKWSTIVVNLKTGMNVLRWRTIGALSEMMHSTVSPILIGKIEITGVAYTSECSKCSNGTYSSGGTSFCQLCPADQFSGHGAKQCTPCSSSEYAEIGSPSCMIRPPCTNYDYYSFQKPCDADGQTQVIFSWMEPKICNDKDPQSVLLPKNGDLEQCPPCNKGMYKVNNSECAFCQPNHYVDDNSMCLECRENTSPNYYIDYQHWSVLPQNMSAHCVPVGVTPCSNMAGWIPSGDHVRTIFGLNDNNTFLVLLLKLPGFRGEPGTVDGKPIPLSTVTFDMELNCPMPCQLVFLSDADGKNAVLKSWDTTTKRKTYTQDIFTNESMTLTWAFQPDDFGYATPDDDKDHHKMENYVKIYSIQVSNTVDGGATSCETCPEGKSGGECIPCPDGQYIDSHTQTCQPCPPGTVLPSSNSWGQSSCKPCGQGLHPVGGRSCKSDCHFTDDSGREYDFTELDTIHFVSGSHLFTASGTQYYHGFNLTLCNHGNKPLPSCVNNVTNENVKQGSKELELLSRENFLNQPGPLSSMVCRTTLIPQSDQEKVLVSTQPVSLGTHLTKILTNISLEALYTEEGFPTEGLDRDIHFYYESGSSTSACPNGRTSIISLRCEPTKTGNGEILLPPKCSDGTCDGCTFHFLWLTRHACAICRKEDYHVVRGECVQGEQVIHYFPPDHCLQLPEGTLTPNKMKCQILPFALMVAIPVSVGLGLVLLILLIYCWSRNKKLEYKYMKLVETAGGHDGEMPAADTCGMEDDEEDVHFAEQTSSFFGKLKEKFSRAPNKDEDNPFVAVKMSEKMSLT</sequence>
<accession>A0AAD8B0C6</accession>
<dbReference type="InterPro" id="IPR039181">
    <property type="entry name" value="Elapor1/2"/>
</dbReference>
<dbReference type="Pfam" id="PF23087">
    <property type="entry name" value="MRH_ELAPOR1_9th"/>
    <property type="match status" value="1"/>
</dbReference>
<keyword evidence="8" id="KW-1133">Transmembrane helix</keyword>